<dbReference type="Proteomes" id="UP000732399">
    <property type="component" value="Unassembled WGS sequence"/>
</dbReference>
<evidence type="ECO:0000313" key="1">
    <source>
        <dbReference type="EMBL" id="NJR80553.1"/>
    </source>
</evidence>
<keyword evidence="2" id="KW-1185">Reference proteome</keyword>
<reference evidence="1 2" key="1">
    <citation type="submission" date="2020-03" db="EMBL/GenBank/DDBJ databases">
        <authorList>
            <person name="Wang L."/>
            <person name="He N."/>
            <person name="Li Y."/>
            <person name="Fang Y."/>
            <person name="Zhang F."/>
        </authorList>
    </citation>
    <scope>NUCLEOTIDE SEQUENCE [LARGE SCALE GENOMIC DNA]</scope>
    <source>
        <strain evidence="1 2">36D10-4-7</strain>
    </source>
</reference>
<sequence>MSLLILAIITATPRTLPAALASARSGDTIRLAESSYRDVRIDRTFSPAVTIEATDTIVRGLRIAGGGVLWRGGTVSAPAGRNGFAAAGYAALVTGQNVTFSGTTFTNAKKAMVLDRAKGVTVMDSSFLRNGEDGIIASRTTRLTVLRSRFALTMAKPSSCTTVGGIVYRVTRRECLARAGIWVDGYHPDAVQMRNGVTDVLLSGNVVEGMTQGLTQMATTGDAPLARVRIEGNTVAADGHHITLADCSGCIIRNNVVRRWRRNTYKAVIRPGAARRCENQAQDEPDDGPCR</sequence>
<proteinExistence type="predicted"/>
<organism evidence="1 2">
    <name type="scientific">Sphingomonas corticis</name>
    <dbReference type="NCBI Taxonomy" id="2722791"/>
    <lineage>
        <taxon>Bacteria</taxon>
        <taxon>Pseudomonadati</taxon>
        <taxon>Pseudomonadota</taxon>
        <taxon>Alphaproteobacteria</taxon>
        <taxon>Sphingomonadales</taxon>
        <taxon>Sphingomonadaceae</taxon>
        <taxon>Sphingomonas</taxon>
    </lineage>
</organism>
<protein>
    <submittedName>
        <fullName evidence="1">DUF1565 domain-containing protein</fullName>
    </submittedName>
</protein>
<name>A0ABX1CVA5_9SPHN</name>
<comment type="caution">
    <text evidence="1">The sequence shown here is derived from an EMBL/GenBank/DDBJ whole genome shotgun (WGS) entry which is preliminary data.</text>
</comment>
<dbReference type="EMBL" id="JAAVJH010000021">
    <property type="protein sequence ID" value="NJR80553.1"/>
    <property type="molecule type" value="Genomic_DNA"/>
</dbReference>
<dbReference type="InterPro" id="IPR012334">
    <property type="entry name" value="Pectin_lyas_fold"/>
</dbReference>
<gene>
    <name evidence="1" type="ORF">HBH26_18405</name>
</gene>
<dbReference type="SUPFAM" id="SSF51126">
    <property type="entry name" value="Pectin lyase-like"/>
    <property type="match status" value="1"/>
</dbReference>
<dbReference type="InterPro" id="IPR011050">
    <property type="entry name" value="Pectin_lyase_fold/virulence"/>
</dbReference>
<evidence type="ECO:0000313" key="2">
    <source>
        <dbReference type="Proteomes" id="UP000732399"/>
    </source>
</evidence>
<dbReference type="Gene3D" id="2.160.20.10">
    <property type="entry name" value="Single-stranded right-handed beta-helix, Pectin lyase-like"/>
    <property type="match status" value="1"/>
</dbReference>
<dbReference type="RefSeq" id="WP_168136103.1">
    <property type="nucleotide sequence ID" value="NZ_JAAVJH010000021.1"/>
</dbReference>
<accession>A0ABX1CVA5</accession>